<dbReference type="InterPro" id="IPR012902">
    <property type="entry name" value="N_methyl_site"/>
</dbReference>
<evidence type="ECO:0000256" key="3">
    <source>
        <dbReference type="ARBA" id="ARBA00020042"/>
    </source>
</evidence>
<evidence type="ECO:0000313" key="13">
    <source>
        <dbReference type="EMBL" id="MBH0237853.1"/>
    </source>
</evidence>
<dbReference type="SUPFAM" id="SSF54523">
    <property type="entry name" value="Pili subunits"/>
    <property type="match status" value="1"/>
</dbReference>
<dbReference type="PANTHER" id="PTHR30093:SF45">
    <property type="entry name" value="TYPE II SECRETION SYSTEM CORE PROTEIN G"/>
    <property type="match status" value="1"/>
</dbReference>
<evidence type="ECO:0000256" key="6">
    <source>
        <dbReference type="ARBA" id="ARBA00022519"/>
    </source>
</evidence>
<feature type="region of interest" description="Disordered" evidence="10">
    <location>
        <begin position="1"/>
        <end position="20"/>
    </location>
</feature>
<keyword evidence="4" id="KW-1003">Cell membrane</keyword>
<dbReference type="NCBIfam" id="TIGR01710">
    <property type="entry name" value="typeII_sec_gspG"/>
    <property type="match status" value="1"/>
</dbReference>
<dbReference type="Pfam" id="PF08334">
    <property type="entry name" value="T2SSG"/>
    <property type="match status" value="1"/>
</dbReference>
<dbReference type="PROSITE" id="PS00409">
    <property type="entry name" value="PROKAR_NTER_METHYL"/>
    <property type="match status" value="1"/>
</dbReference>
<comment type="caution">
    <text evidence="13">The sequence shown here is derived from an EMBL/GenBank/DDBJ whole genome shotgun (WGS) entry which is preliminary data.</text>
</comment>
<proteinExistence type="inferred from homology"/>
<keyword evidence="5" id="KW-0488">Methylation</keyword>
<evidence type="ECO:0000256" key="7">
    <source>
        <dbReference type="ARBA" id="ARBA00022692"/>
    </source>
</evidence>
<dbReference type="AlphaFoldDB" id="A0A931I2U1"/>
<keyword evidence="8 11" id="KW-1133">Transmembrane helix</keyword>
<feature type="compositionally biased region" description="Polar residues" evidence="10">
    <location>
        <begin position="1"/>
        <end position="12"/>
    </location>
</feature>
<evidence type="ECO:0000256" key="1">
    <source>
        <dbReference type="ARBA" id="ARBA00004377"/>
    </source>
</evidence>
<dbReference type="RefSeq" id="WP_197310921.1">
    <property type="nucleotide sequence ID" value="NZ_JADZLT010000049.1"/>
</dbReference>
<dbReference type="PANTHER" id="PTHR30093">
    <property type="entry name" value="GENERAL SECRETION PATHWAY PROTEIN G"/>
    <property type="match status" value="1"/>
</dbReference>
<evidence type="ECO:0000256" key="9">
    <source>
        <dbReference type="ARBA" id="ARBA00023136"/>
    </source>
</evidence>
<protein>
    <recommendedName>
        <fullName evidence="3">Type II secretion system core protein G</fullName>
    </recommendedName>
</protein>
<keyword evidence="14" id="KW-1185">Reference proteome</keyword>
<evidence type="ECO:0000256" key="2">
    <source>
        <dbReference type="ARBA" id="ARBA00009984"/>
    </source>
</evidence>
<feature type="region of interest" description="Disordered" evidence="10">
    <location>
        <begin position="140"/>
        <end position="159"/>
    </location>
</feature>
<evidence type="ECO:0000256" key="4">
    <source>
        <dbReference type="ARBA" id="ARBA00022475"/>
    </source>
</evidence>
<accession>A0A931I2U1</accession>
<dbReference type="InterPro" id="IPR045584">
    <property type="entry name" value="Pilin-like"/>
</dbReference>
<evidence type="ECO:0000256" key="10">
    <source>
        <dbReference type="SAM" id="MobiDB-lite"/>
    </source>
</evidence>
<dbReference type="GO" id="GO:0015627">
    <property type="term" value="C:type II protein secretion system complex"/>
    <property type="evidence" value="ECO:0007669"/>
    <property type="project" value="InterPro"/>
</dbReference>
<keyword evidence="9 11" id="KW-0472">Membrane</keyword>
<dbReference type="GO" id="GO:0005886">
    <property type="term" value="C:plasma membrane"/>
    <property type="evidence" value="ECO:0007669"/>
    <property type="project" value="UniProtKB-SubCell"/>
</dbReference>
<comment type="subcellular location">
    <subcellularLocation>
        <location evidence="1">Cell inner membrane</location>
        <topology evidence="1">Single-pass membrane protein</topology>
    </subcellularLocation>
</comment>
<dbReference type="InterPro" id="IPR000983">
    <property type="entry name" value="Bac_GSPG_pilin"/>
</dbReference>
<name>A0A931I2U1_9HYPH</name>
<feature type="domain" description="Type II secretion system protein GspG C-terminal" evidence="12">
    <location>
        <begin position="52"/>
        <end position="158"/>
    </location>
</feature>
<keyword evidence="7 11" id="KW-0812">Transmembrane</keyword>
<dbReference type="GO" id="GO:0015628">
    <property type="term" value="P:protein secretion by the type II secretion system"/>
    <property type="evidence" value="ECO:0007669"/>
    <property type="project" value="InterPro"/>
</dbReference>
<evidence type="ECO:0000256" key="5">
    <source>
        <dbReference type="ARBA" id="ARBA00022481"/>
    </source>
</evidence>
<feature type="transmembrane region" description="Helical" evidence="11">
    <location>
        <begin position="29"/>
        <end position="50"/>
    </location>
</feature>
<evidence type="ECO:0000259" key="12">
    <source>
        <dbReference type="Pfam" id="PF08334"/>
    </source>
</evidence>
<dbReference type="InterPro" id="IPR013545">
    <property type="entry name" value="T2SS_protein-GspG_C"/>
</dbReference>
<dbReference type="InterPro" id="IPR010054">
    <property type="entry name" value="Type2_sec_GspG"/>
</dbReference>
<sequence>MQPTQIQTQTSAARPVPARGKLRRDRRGGFTLVELLVVLVILSLVMGLVGPRVLNYLTSSRERAATLQIQSFAAALDLFFLDNGRYPSNAEGLRALVERPTSAPTWAGPYVQQSEIPADPWGNPYVYRQPGQAAPYVITSLGSDGQQGGEADAADISNE</sequence>
<dbReference type="PRINTS" id="PR00813">
    <property type="entry name" value="BCTERIALGSPG"/>
</dbReference>
<dbReference type="Proteomes" id="UP000631694">
    <property type="component" value="Unassembled WGS sequence"/>
</dbReference>
<keyword evidence="6" id="KW-0997">Cell inner membrane</keyword>
<evidence type="ECO:0000256" key="8">
    <source>
        <dbReference type="ARBA" id="ARBA00022989"/>
    </source>
</evidence>
<dbReference type="EMBL" id="JADZLT010000049">
    <property type="protein sequence ID" value="MBH0237853.1"/>
    <property type="molecule type" value="Genomic_DNA"/>
</dbReference>
<comment type="similarity">
    <text evidence="2">Belongs to the GSP G family.</text>
</comment>
<dbReference type="NCBIfam" id="TIGR02532">
    <property type="entry name" value="IV_pilin_GFxxxE"/>
    <property type="match status" value="1"/>
</dbReference>
<dbReference type="Pfam" id="PF07963">
    <property type="entry name" value="N_methyl"/>
    <property type="match status" value="1"/>
</dbReference>
<dbReference type="Gene3D" id="3.30.700.10">
    <property type="entry name" value="Glycoprotein, Type 4 Pilin"/>
    <property type="match status" value="1"/>
</dbReference>
<evidence type="ECO:0000256" key="11">
    <source>
        <dbReference type="SAM" id="Phobius"/>
    </source>
</evidence>
<reference evidence="13" key="1">
    <citation type="submission" date="2020-12" db="EMBL/GenBank/DDBJ databases">
        <title>Methylobrevis albus sp. nov., isolated from fresh water lack sediment.</title>
        <authorList>
            <person name="Zou Q."/>
        </authorList>
    </citation>
    <scope>NUCLEOTIDE SEQUENCE</scope>
    <source>
        <strain evidence="13">L22</strain>
    </source>
</reference>
<gene>
    <name evidence="13" type="primary">gspG</name>
    <name evidence="13" type="ORF">I5731_08475</name>
</gene>
<evidence type="ECO:0000313" key="14">
    <source>
        <dbReference type="Proteomes" id="UP000631694"/>
    </source>
</evidence>
<organism evidence="13 14">
    <name type="scientific">Methylobrevis albus</name>
    <dbReference type="NCBI Taxonomy" id="2793297"/>
    <lineage>
        <taxon>Bacteria</taxon>
        <taxon>Pseudomonadati</taxon>
        <taxon>Pseudomonadota</taxon>
        <taxon>Alphaproteobacteria</taxon>
        <taxon>Hyphomicrobiales</taxon>
        <taxon>Pleomorphomonadaceae</taxon>
        <taxon>Methylobrevis</taxon>
    </lineage>
</organism>